<dbReference type="Proteomes" id="UP000886520">
    <property type="component" value="Chromosome 18"/>
</dbReference>
<proteinExistence type="predicted"/>
<evidence type="ECO:0000313" key="2">
    <source>
        <dbReference type="Proteomes" id="UP000886520"/>
    </source>
</evidence>
<evidence type="ECO:0000313" key="1">
    <source>
        <dbReference type="EMBL" id="KAI5065802.1"/>
    </source>
</evidence>
<comment type="caution">
    <text evidence="1">The sequence shown here is derived from an EMBL/GenBank/DDBJ whole genome shotgun (WGS) entry which is preliminary data.</text>
</comment>
<accession>A0A9D4UDR8</accession>
<keyword evidence="2" id="KW-1185">Reference proteome</keyword>
<dbReference type="AlphaFoldDB" id="A0A9D4UDR8"/>
<dbReference type="EMBL" id="JABFUD020000018">
    <property type="protein sequence ID" value="KAI5065802.1"/>
    <property type="molecule type" value="Genomic_DNA"/>
</dbReference>
<organism evidence="1 2">
    <name type="scientific">Adiantum capillus-veneris</name>
    <name type="common">Maidenhair fern</name>
    <dbReference type="NCBI Taxonomy" id="13818"/>
    <lineage>
        <taxon>Eukaryota</taxon>
        <taxon>Viridiplantae</taxon>
        <taxon>Streptophyta</taxon>
        <taxon>Embryophyta</taxon>
        <taxon>Tracheophyta</taxon>
        <taxon>Polypodiopsida</taxon>
        <taxon>Polypodiidae</taxon>
        <taxon>Polypodiales</taxon>
        <taxon>Pteridineae</taxon>
        <taxon>Pteridaceae</taxon>
        <taxon>Vittarioideae</taxon>
        <taxon>Adiantum</taxon>
    </lineage>
</organism>
<sequence length="83" mass="9258">MMLLKASIKLELQRARLHRMHYARGTENFPTTGAADDKLENTKQGTFTTELACIVCKKPKPGNVQPSFGVSKFEKPSCSKCEL</sequence>
<reference evidence="1" key="1">
    <citation type="submission" date="2021-01" db="EMBL/GenBank/DDBJ databases">
        <title>Adiantum capillus-veneris genome.</title>
        <authorList>
            <person name="Fang Y."/>
            <person name="Liao Q."/>
        </authorList>
    </citation>
    <scope>NUCLEOTIDE SEQUENCE</scope>
    <source>
        <strain evidence="1">H3</strain>
        <tissue evidence="1">Leaf</tissue>
    </source>
</reference>
<gene>
    <name evidence="1" type="ORF">GOP47_0018426</name>
</gene>
<name>A0A9D4UDR8_ADICA</name>
<protein>
    <submittedName>
        <fullName evidence="1">Uncharacterized protein</fullName>
    </submittedName>
</protein>